<feature type="domain" description="Prokaryotic-type class I peptide chain release factors" evidence="3">
    <location>
        <begin position="21"/>
        <end position="37"/>
    </location>
</feature>
<dbReference type="InterPro" id="IPR000352">
    <property type="entry name" value="Pep_chain_release_fac_I"/>
</dbReference>
<dbReference type="Gene3D" id="3.30.160.20">
    <property type="match status" value="1"/>
</dbReference>
<gene>
    <name evidence="4" type="ORF">C7B77_10255</name>
</gene>
<dbReference type="Pfam" id="PF00472">
    <property type="entry name" value="RF-1"/>
    <property type="match status" value="1"/>
</dbReference>
<dbReference type="PANTHER" id="PTHR47814">
    <property type="entry name" value="PEPTIDYL-TRNA HYDROLASE ARFB"/>
    <property type="match status" value="1"/>
</dbReference>
<evidence type="ECO:0000256" key="2">
    <source>
        <dbReference type="SAM" id="MobiDB-lite"/>
    </source>
</evidence>
<dbReference type="OrthoDB" id="9815709at2"/>
<dbReference type="InterPro" id="IPR045853">
    <property type="entry name" value="Pep_chain_release_fac_I_sf"/>
</dbReference>
<evidence type="ECO:0000313" key="5">
    <source>
        <dbReference type="Proteomes" id="UP000238937"/>
    </source>
</evidence>
<protein>
    <submittedName>
        <fullName evidence="4">Aminoacyl-tRNA hydrolase</fullName>
    </submittedName>
</protein>
<dbReference type="Proteomes" id="UP000238937">
    <property type="component" value="Unassembled WGS sequence"/>
</dbReference>
<dbReference type="PANTHER" id="PTHR47814:SF1">
    <property type="entry name" value="PEPTIDYL-TRNA HYDROLASE ARFB"/>
    <property type="match status" value="1"/>
</dbReference>
<dbReference type="NCBIfam" id="NF006718">
    <property type="entry name" value="PRK09256.1"/>
    <property type="match status" value="1"/>
</dbReference>
<feature type="region of interest" description="Disordered" evidence="2">
    <location>
        <begin position="112"/>
        <end position="136"/>
    </location>
</feature>
<dbReference type="GO" id="GO:0043022">
    <property type="term" value="F:ribosome binding"/>
    <property type="evidence" value="ECO:0007669"/>
    <property type="project" value="TreeGrafter"/>
</dbReference>
<comment type="caution">
    <text evidence="4">The sequence shown here is derived from an EMBL/GenBank/DDBJ whole genome shotgun (WGS) entry which is preliminary data.</text>
</comment>
<sequence length="136" mass="15572">MLEISKSISIPLSEIELNAIRSQGAGGQNVNKVATAIHLRFDIMASSLPDRYKNRLLELRDRRITSDGIVIIKSQEHRTQERNREEALDRLKALILSVAIVVLPRKLTKPSKGQVRRRLADKKHRSQMKESRKIVE</sequence>
<feature type="compositionally biased region" description="Basic and acidic residues" evidence="2">
    <location>
        <begin position="127"/>
        <end position="136"/>
    </location>
</feature>
<dbReference type="AlphaFoldDB" id="A0A2T1GGU3"/>
<keyword evidence="4" id="KW-0378">Hydrolase</keyword>
<keyword evidence="5" id="KW-1185">Reference proteome</keyword>
<evidence type="ECO:0000259" key="3">
    <source>
        <dbReference type="PROSITE" id="PS00745"/>
    </source>
</evidence>
<dbReference type="GO" id="GO:0004045">
    <property type="term" value="F:peptidyl-tRNA hydrolase activity"/>
    <property type="evidence" value="ECO:0007669"/>
    <property type="project" value="TreeGrafter"/>
</dbReference>
<accession>A0A2T1GGU3</accession>
<dbReference type="RefSeq" id="WP_106303738.1">
    <property type="nucleotide sequence ID" value="NZ_PVWO01000103.1"/>
</dbReference>
<comment type="similarity">
    <text evidence="1">Belongs to the prokaryotic/mitochondrial release factor family.</text>
</comment>
<proteinExistence type="inferred from homology"/>
<dbReference type="GO" id="GO:0072344">
    <property type="term" value="P:rescue of stalled ribosome"/>
    <property type="evidence" value="ECO:0007669"/>
    <property type="project" value="TreeGrafter"/>
</dbReference>
<name>A0A2T1GGU3_9CYAN</name>
<feature type="compositionally biased region" description="Basic residues" evidence="2">
    <location>
        <begin position="112"/>
        <end position="126"/>
    </location>
</feature>
<evidence type="ECO:0000256" key="1">
    <source>
        <dbReference type="ARBA" id="ARBA00010835"/>
    </source>
</evidence>
<dbReference type="GO" id="GO:0003747">
    <property type="term" value="F:translation release factor activity"/>
    <property type="evidence" value="ECO:0007669"/>
    <property type="project" value="InterPro"/>
</dbReference>
<reference evidence="4 5" key="1">
    <citation type="submission" date="2018-03" db="EMBL/GenBank/DDBJ databases">
        <title>The ancient ancestry and fast evolution of plastids.</title>
        <authorList>
            <person name="Moore K.R."/>
            <person name="Magnabosco C."/>
            <person name="Momper L."/>
            <person name="Gold D.A."/>
            <person name="Bosak T."/>
            <person name="Fournier G.P."/>
        </authorList>
    </citation>
    <scope>NUCLEOTIDE SEQUENCE [LARGE SCALE GENOMIC DNA]</scope>
    <source>
        <strain evidence="4 5">CCALA 037</strain>
    </source>
</reference>
<evidence type="ECO:0000313" key="4">
    <source>
        <dbReference type="EMBL" id="PSB56888.1"/>
    </source>
</evidence>
<organism evidence="4 5">
    <name type="scientific">Chamaesiphon polymorphus CCALA 037</name>
    <dbReference type="NCBI Taxonomy" id="2107692"/>
    <lineage>
        <taxon>Bacteria</taxon>
        <taxon>Bacillati</taxon>
        <taxon>Cyanobacteriota</taxon>
        <taxon>Cyanophyceae</taxon>
        <taxon>Gomontiellales</taxon>
        <taxon>Chamaesiphonaceae</taxon>
        <taxon>Chamaesiphon</taxon>
    </lineage>
</organism>
<dbReference type="EMBL" id="PVWO01000103">
    <property type="protein sequence ID" value="PSB56888.1"/>
    <property type="molecule type" value="Genomic_DNA"/>
</dbReference>
<dbReference type="SUPFAM" id="SSF75620">
    <property type="entry name" value="Release factor"/>
    <property type="match status" value="1"/>
</dbReference>
<dbReference type="PROSITE" id="PS00745">
    <property type="entry name" value="RF_PROK_I"/>
    <property type="match status" value="1"/>
</dbReference>